<dbReference type="Proteomes" id="UP000245999">
    <property type="component" value="Chromosome"/>
</dbReference>
<protein>
    <submittedName>
        <fullName evidence="1">Uncharacterized protein</fullName>
    </submittedName>
</protein>
<reference evidence="2" key="1">
    <citation type="submission" date="2018-04" db="EMBL/GenBank/DDBJ databases">
        <title>Complete genome of Antarctic heterotrophic bacterium Hymenobacter nivis.</title>
        <authorList>
            <person name="Terashima M."/>
        </authorList>
    </citation>
    <scope>NUCLEOTIDE SEQUENCE [LARGE SCALE GENOMIC DNA]</scope>
    <source>
        <strain evidence="2">NBRC 111535</strain>
    </source>
</reference>
<name>A0A2Z3GTY1_9BACT</name>
<dbReference type="RefSeq" id="WP_109658145.1">
    <property type="nucleotide sequence ID" value="NZ_CP029145.1"/>
</dbReference>
<proteinExistence type="predicted"/>
<dbReference type="KEGG" id="hnv:DDQ68_21575"/>
<keyword evidence="2" id="KW-1185">Reference proteome</keyword>
<evidence type="ECO:0000313" key="2">
    <source>
        <dbReference type="Proteomes" id="UP000245999"/>
    </source>
</evidence>
<dbReference type="EMBL" id="CP029145">
    <property type="protein sequence ID" value="AWM35127.1"/>
    <property type="molecule type" value="Genomic_DNA"/>
</dbReference>
<accession>A0A2Z3GTY1</accession>
<dbReference type="AlphaFoldDB" id="A0A2Z3GTY1"/>
<evidence type="ECO:0000313" key="1">
    <source>
        <dbReference type="EMBL" id="AWM35127.1"/>
    </source>
</evidence>
<organism evidence="1 2">
    <name type="scientific">Hymenobacter nivis</name>
    <dbReference type="NCBI Taxonomy" id="1850093"/>
    <lineage>
        <taxon>Bacteria</taxon>
        <taxon>Pseudomonadati</taxon>
        <taxon>Bacteroidota</taxon>
        <taxon>Cytophagia</taxon>
        <taxon>Cytophagales</taxon>
        <taxon>Hymenobacteraceae</taxon>
        <taxon>Hymenobacter</taxon>
    </lineage>
</organism>
<gene>
    <name evidence="1" type="ORF">DDQ68_21575</name>
</gene>
<dbReference type="OrthoDB" id="885473at2"/>
<sequence>MKILLIFLLCSALISYYIYWCERTPVPPLVAKRVAEKPVPVATTGARNLDNPCYYLVADDGSYAEVGPTAFARTEVGDQYASREWRGGAAA</sequence>